<name>A0A517LWJ6_9BACT</name>
<accession>A0A517LWJ6</accession>
<protein>
    <submittedName>
        <fullName evidence="3">Uncharacterized protein</fullName>
    </submittedName>
</protein>
<gene>
    <name evidence="3" type="ORF">EC9_11700</name>
</gene>
<dbReference type="KEGG" id="ruv:EC9_11700"/>
<evidence type="ECO:0000256" key="1">
    <source>
        <dbReference type="SAM" id="MobiDB-lite"/>
    </source>
</evidence>
<feature type="signal peptide" evidence="2">
    <location>
        <begin position="1"/>
        <end position="22"/>
    </location>
</feature>
<dbReference type="EMBL" id="CP036261">
    <property type="protein sequence ID" value="QDS86995.1"/>
    <property type="molecule type" value="Genomic_DNA"/>
</dbReference>
<proteinExistence type="predicted"/>
<reference evidence="3 4" key="1">
    <citation type="submission" date="2019-02" db="EMBL/GenBank/DDBJ databases">
        <title>Deep-cultivation of Planctomycetes and their phenomic and genomic characterization uncovers novel biology.</title>
        <authorList>
            <person name="Wiegand S."/>
            <person name="Jogler M."/>
            <person name="Boedeker C."/>
            <person name="Pinto D."/>
            <person name="Vollmers J."/>
            <person name="Rivas-Marin E."/>
            <person name="Kohn T."/>
            <person name="Peeters S.H."/>
            <person name="Heuer A."/>
            <person name="Rast P."/>
            <person name="Oberbeckmann S."/>
            <person name="Bunk B."/>
            <person name="Jeske O."/>
            <person name="Meyerdierks A."/>
            <person name="Storesund J.E."/>
            <person name="Kallscheuer N."/>
            <person name="Luecker S."/>
            <person name="Lage O.M."/>
            <person name="Pohl T."/>
            <person name="Merkel B.J."/>
            <person name="Hornburger P."/>
            <person name="Mueller R.-W."/>
            <person name="Bruemmer F."/>
            <person name="Labrenz M."/>
            <person name="Spormann A.M."/>
            <person name="Op den Camp H."/>
            <person name="Overmann J."/>
            <person name="Amann R."/>
            <person name="Jetten M.S.M."/>
            <person name="Mascher T."/>
            <person name="Medema M.H."/>
            <person name="Devos D.P."/>
            <person name="Kaster A.-K."/>
            <person name="Ovreas L."/>
            <person name="Rohde M."/>
            <person name="Galperin M.Y."/>
            <person name="Jogler C."/>
        </authorList>
    </citation>
    <scope>NUCLEOTIDE SEQUENCE [LARGE SCALE GENOMIC DNA]</scope>
    <source>
        <strain evidence="3 4">EC9</strain>
    </source>
</reference>
<sequence precursor="true">MTRTIVSCVAVFAMMIAFGATAEAGHKKNKCCAPAPTCCEMVEELSCCEAPAPICCEAPAPTCCEAPAPTCCEAPAPSCCGAPVVESGCSSCGGAVVVDAAPACASCAGGAVVVDSAPVIVEEAAPAPAAPAPTPEPAADAASPSDAAPPAPEASNLRAPNVYRMVSFRR</sequence>
<dbReference type="AlphaFoldDB" id="A0A517LWJ6"/>
<organism evidence="3 4">
    <name type="scientific">Rosistilla ulvae</name>
    <dbReference type="NCBI Taxonomy" id="1930277"/>
    <lineage>
        <taxon>Bacteria</taxon>
        <taxon>Pseudomonadati</taxon>
        <taxon>Planctomycetota</taxon>
        <taxon>Planctomycetia</taxon>
        <taxon>Pirellulales</taxon>
        <taxon>Pirellulaceae</taxon>
        <taxon>Rosistilla</taxon>
    </lineage>
</organism>
<feature type="region of interest" description="Disordered" evidence="1">
    <location>
        <begin position="126"/>
        <end position="156"/>
    </location>
</feature>
<evidence type="ECO:0000256" key="2">
    <source>
        <dbReference type="SAM" id="SignalP"/>
    </source>
</evidence>
<keyword evidence="4" id="KW-1185">Reference proteome</keyword>
<evidence type="ECO:0000313" key="4">
    <source>
        <dbReference type="Proteomes" id="UP000319557"/>
    </source>
</evidence>
<dbReference type="Proteomes" id="UP000319557">
    <property type="component" value="Chromosome"/>
</dbReference>
<feature type="compositionally biased region" description="Low complexity" evidence="1">
    <location>
        <begin position="137"/>
        <end position="146"/>
    </location>
</feature>
<feature type="chain" id="PRO_5021750493" evidence="2">
    <location>
        <begin position="23"/>
        <end position="170"/>
    </location>
</feature>
<evidence type="ECO:0000313" key="3">
    <source>
        <dbReference type="EMBL" id="QDS86995.1"/>
    </source>
</evidence>
<keyword evidence="2" id="KW-0732">Signal</keyword>